<evidence type="ECO:0000313" key="3">
    <source>
        <dbReference type="Proteomes" id="UP000299102"/>
    </source>
</evidence>
<keyword evidence="3" id="KW-1185">Reference proteome</keyword>
<proteinExistence type="predicted"/>
<gene>
    <name evidence="2" type="ORF">EVAR_54416_1</name>
</gene>
<sequence length="104" mass="11131">MRGNKSLARDGTTRPRDSPRDQPTEKLQTSSSMHASARAEGKCINCLTIDTYVTDHLVRYVIPAVAFSARLSLESVSSPSIIGSTSDGACPLPLQVADSMSYVS</sequence>
<feature type="compositionally biased region" description="Polar residues" evidence="1">
    <location>
        <begin position="25"/>
        <end position="34"/>
    </location>
</feature>
<reference evidence="2 3" key="1">
    <citation type="journal article" date="2019" name="Commun. Biol.">
        <title>The bagworm genome reveals a unique fibroin gene that provides high tensile strength.</title>
        <authorList>
            <person name="Kono N."/>
            <person name="Nakamura H."/>
            <person name="Ohtoshi R."/>
            <person name="Tomita M."/>
            <person name="Numata K."/>
            <person name="Arakawa K."/>
        </authorList>
    </citation>
    <scope>NUCLEOTIDE SEQUENCE [LARGE SCALE GENOMIC DNA]</scope>
</reference>
<accession>A0A4C1Y825</accession>
<protein>
    <submittedName>
        <fullName evidence="2">Uncharacterized protein</fullName>
    </submittedName>
</protein>
<evidence type="ECO:0000313" key="2">
    <source>
        <dbReference type="EMBL" id="GBP70982.1"/>
    </source>
</evidence>
<comment type="caution">
    <text evidence="2">The sequence shown here is derived from an EMBL/GenBank/DDBJ whole genome shotgun (WGS) entry which is preliminary data.</text>
</comment>
<dbReference type="Proteomes" id="UP000299102">
    <property type="component" value="Unassembled WGS sequence"/>
</dbReference>
<organism evidence="2 3">
    <name type="scientific">Eumeta variegata</name>
    <name type="common">Bagworm moth</name>
    <name type="synonym">Eumeta japonica</name>
    <dbReference type="NCBI Taxonomy" id="151549"/>
    <lineage>
        <taxon>Eukaryota</taxon>
        <taxon>Metazoa</taxon>
        <taxon>Ecdysozoa</taxon>
        <taxon>Arthropoda</taxon>
        <taxon>Hexapoda</taxon>
        <taxon>Insecta</taxon>
        <taxon>Pterygota</taxon>
        <taxon>Neoptera</taxon>
        <taxon>Endopterygota</taxon>
        <taxon>Lepidoptera</taxon>
        <taxon>Glossata</taxon>
        <taxon>Ditrysia</taxon>
        <taxon>Tineoidea</taxon>
        <taxon>Psychidae</taxon>
        <taxon>Oiketicinae</taxon>
        <taxon>Eumeta</taxon>
    </lineage>
</organism>
<evidence type="ECO:0000256" key="1">
    <source>
        <dbReference type="SAM" id="MobiDB-lite"/>
    </source>
</evidence>
<dbReference type="AlphaFoldDB" id="A0A4C1Y825"/>
<name>A0A4C1Y825_EUMVA</name>
<feature type="compositionally biased region" description="Basic and acidic residues" evidence="1">
    <location>
        <begin position="7"/>
        <end position="24"/>
    </location>
</feature>
<dbReference type="EMBL" id="BGZK01001093">
    <property type="protein sequence ID" value="GBP70982.1"/>
    <property type="molecule type" value="Genomic_DNA"/>
</dbReference>
<feature type="region of interest" description="Disordered" evidence="1">
    <location>
        <begin position="1"/>
        <end position="38"/>
    </location>
</feature>